<name>A0A8J6NVQ1_9BACT</name>
<evidence type="ECO:0000313" key="3">
    <source>
        <dbReference type="Proteomes" id="UP000605201"/>
    </source>
</evidence>
<dbReference type="InterPro" id="IPR037171">
    <property type="entry name" value="NagB/RpiA_transferase-like"/>
</dbReference>
<feature type="domain" description="LUD" evidence="1">
    <location>
        <begin position="7"/>
        <end position="181"/>
    </location>
</feature>
<dbReference type="InterPro" id="IPR003741">
    <property type="entry name" value="LUD_dom"/>
</dbReference>
<reference evidence="2 3" key="1">
    <citation type="submission" date="2020-08" db="EMBL/GenBank/DDBJ databases">
        <title>Bridging the membrane lipid divide: bacteria of the FCB group superphylum have the potential to synthesize archaeal ether lipids.</title>
        <authorList>
            <person name="Villanueva L."/>
            <person name="Von Meijenfeldt F.A.B."/>
            <person name="Westbye A.B."/>
            <person name="Yadav S."/>
            <person name="Hopmans E.C."/>
            <person name="Dutilh B.E."/>
            <person name="Sinninghe Damste J.S."/>
        </authorList>
    </citation>
    <scope>NUCLEOTIDE SEQUENCE [LARGE SCALE GENOMIC DNA]</scope>
    <source>
        <strain evidence="2">NIOZ-UU17</strain>
    </source>
</reference>
<dbReference type="PANTHER" id="PTHR43682:SF1">
    <property type="entry name" value="LACTATE UTILIZATION PROTEIN C"/>
    <property type="match status" value="1"/>
</dbReference>
<gene>
    <name evidence="2" type="ORF">H8D96_16130</name>
</gene>
<evidence type="ECO:0000313" key="2">
    <source>
        <dbReference type="EMBL" id="MBC8433438.1"/>
    </source>
</evidence>
<dbReference type="AlphaFoldDB" id="A0A8J6NVQ1"/>
<comment type="caution">
    <text evidence="2">The sequence shown here is derived from an EMBL/GenBank/DDBJ whole genome shotgun (WGS) entry which is preliminary data.</text>
</comment>
<dbReference type="InterPro" id="IPR024185">
    <property type="entry name" value="FTHF_cligase-like_sf"/>
</dbReference>
<organism evidence="2 3">
    <name type="scientific">Candidatus Desulfatibia vada</name>
    <dbReference type="NCBI Taxonomy" id="2841696"/>
    <lineage>
        <taxon>Bacteria</taxon>
        <taxon>Pseudomonadati</taxon>
        <taxon>Thermodesulfobacteriota</taxon>
        <taxon>Desulfobacteria</taxon>
        <taxon>Desulfobacterales</taxon>
        <taxon>Desulfobacterales incertae sedis</taxon>
        <taxon>Candidatus Desulfatibia</taxon>
    </lineage>
</organism>
<sequence>MRNPDLIQQMRERAEAVQAIVSIIGTIKEACQYAVAITKKQGGRNVVTAGLKTKEQDYLKNECESSGLRLLEFPLRPHANEIHTSLTIVDGGVAETGTLVLDSTSEDVRIATMLAETHVAVLPALKIKPDTTAFENELNAVLKADVPSYTAFITGASRTADIERVLAIGVHGPQELHILIMEENKA</sequence>
<dbReference type="EMBL" id="JACNIG010000300">
    <property type="protein sequence ID" value="MBC8433438.1"/>
    <property type="molecule type" value="Genomic_DNA"/>
</dbReference>
<dbReference type="Gene3D" id="3.40.50.10420">
    <property type="entry name" value="NagB/RpiA/CoA transferase-like"/>
    <property type="match status" value="1"/>
</dbReference>
<dbReference type="Pfam" id="PF02589">
    <property type="entry name" value="LUD_dom"/>
    <property type="match status" value="1"/>
</dbReference>
<dbReference type="Proteomes" id="UP000605201">
    <property type="component" value="Unassembled WGS sequence"/>
</dbReference>
<dbReference type="PANTHER" id="PTHR43682">
    <property type="entry name" value="LACTATE UTILIZATION PROTEIN C"/>
    <property type="match status" value="1"/>
</dbReference>
<protein>
    <submittedName>
        <fullName evidence="2">Lactate utilization protein</fullName>
    </submittedName>
</protein>
<dbReference type="SUPFAM" id="SSF100950">
    <property type="entry name" value="NagB/RpiA/CoA transferase-like"/>
    <property type="match status" value="1"/>
</dbReference>
<proteinExistence type="predicted"/>
<evidence type="ECO:0000259" key="1">
    <source>
        <dbReference type="Pfam" id="PF02589"/>
    </source>
</evidence>
<accession>A0A8J6NVQ1</accession>